<organism evidence="1 2">
    <name type="scientific">Zarea fungicola</name>
    <dbReference type="NCBI Taxonomy" id="93591"/>
    <lineage>
        <taxon>Eukaryota</taxon>
        <taxon>Fungi</taxon>
        <taxon>Dikarya</taxon>
        <taxon>Ascomycota</taxon>
        <taxon>Pezizomycotina</taxon>
        <taxon>Sordariomycetes</taxon>
        <taxon>Hypocreomycetidae</taxon>
        <taxon>Hypocreales</taxon>
        <taxon>Cordycipitaceae</taxon>
        <taxon>Zarea</taxon>
    </lineage>
</organism>
<protein>
    <submittedName>
        <fullName evidence="1">Uncharacterized protein</fullName>
    </submittedName>
</protein>
<proteinExistence type="predicted"/>
<dbReference type="EMBL" id="JANJQO010000792">
    <property type="protein sequence ID" value="KAJ2974740.1"/>
    <property type="molecule type" value="Genomic_DNA"/>
</dbReference>
<evidence type="ECO:0000313" key="1">
    <source>
        <dbReference type="EMBL" id="KAJ2974740.1"/>
    </source>
</evidence>
<sequence length="128" mass="13503">MALLESPIFWITAALLVTLAAANTMGLFGGNQMPVDGKTVLITGASEGMGLAAATQLSAKGANLILVSRSVAKLEEAIKAVKAAAKNPSTQRFHYIAADVSVPSYSEVYRRLTGRNVSFEFPQPAAEY</sequence>
<name>A0ACC1N6M6_9HYPO</name>
<keyword evidence="2" id="KW-1185">Reference proteome</keyword>
<comment type="caution">
    <text evidence="1">The sequence shown here is derived from an EMBL/GenBank/DDBJ whole genome shotgun (WGS) entry which is preliminary data.</text>
</comment>
<gene>
    <name evidence="1" type="ORF">NQ176_g5896</name>
</gene>
<evidence type="ECO:0000313" key="2">
    <source>
        <dbReference type="Proteomes" id="UP001143910"/>
    </source>
</evidence>
<reference evidence="1" key="1">
    <citation type="submission" date="2022-08" db="EMBL/GenBank/DDBJ databases">
        <title>Genome Sequence of Lecanicillium fungicola.</title>
        <authorList>
            <person name="Buettner E."/>
        </authorList>
    </citation>
    <scope>NUCLEOTIDE SEQUENCE</scope>
    <source>
        <strain evidence="1">Babe33</strain>
    </source>
</reference>
<dbReference type="Proteomes" id="UP001143910">
    <property type="component" value="Unassembled WGS sequence"/>
</dbReference>
<accession>A0ACC1N6M6</accession>